<dbReference type="NCBIfam" id="TIGR02937">
    <property type="entry name" value="sigma70-ECF"/>
    <property type="match status" value="1"/>
</dbReference>
<evidence type="ECO:0000259" key="8">
    <source>
        <dbReference type="Pfam" id="PF08281"/>
    </source>
</evidence>
<evidence type="ECO:0000313" key="10">
    <source>
        <dbReference type="Proteomes" id="UP000236754"/>
    </source>
</evidence>
<keyword evidence="2" id="KW-0805">Transcription regulation</keyword>
<dbReference type="GO" id="GO:0016987">
    <property type="term" value="F:sigma factor activity"/>
    <property type="evidence" value="ECO:0007669"/>
    <property type="project" value="UniProtKB-KW"/>
</dbReference>
<dbReference type="InterPro" id="IPR013324">
    <property type="entry name" value="RNA_pol_sigma_r3/r4-like"/>
</dbReference>
<dbReference type="Gene3D" id="1.10.1740.10">
    <property type="match status" value="1"/>
</dbReference>
<dbReference type="PANTHER" id="PTHR43133:SF50">
    <property type="entry name" value="ECF RNA POLYMERASE SIGMA FACTOR SIGM"/>
    <property type="match status" value="1"/>
</dbReference>
<evidence type="ECO:0000256" key="2">
    <source>
        <dbReference type="ARBA" id="ARBA00023015"/>
    </source>
</evidence>
<dbReference type="CDD" id="cd06171">
    <property type="entry name" value="Sigma70_r4"/>
    <property type="match status" value="1"/>
</dbReference>
<keyword evidence="4" id="KW-0238">DNA-binding</keyword>
<reference evidence="9 10" key="1">
    <citation type="submission" date="2016-10" db="EMBL/GenBank/DDBJ databases">
        <authorList>
            <person name="de Groot N.N."/>
        </authorList>
    </citation>
    <scope>NUCLEOTIDE SEQUENCE [LARGE SCALE GENOMIC DNA]</scope>
    <source>
        <strain evidence="9 10">CGMCC 4.2023</strain>
    </source>
</reference>
<dbReference type="PANTHER" id="PTHR43133">
    <property type="entry name" value="RNA POLYMERASE ECF-TYPE SIGMA FACTO"/>
    <property type="match status" value="1"/>
</dbReference>
<dbReference type="SUPFAM" id="SSF88659">
    <property type="entry name" value="Sigma3 and sigma4 domains of RNA polymerase sigma factors"/>
    <property type="match status" value="1"/>
</dbReference>
<evidence type="ECO:0000313" key="9">
    <source>
        <dbReference type="EMBL" id="SEG26974.1"/>
    </source>
</evidence>
<dbReference type="Pfam" id="PF04542">
    <property type="entry name" value="Sigma70_r2"/>
    <property type="match status" value="1"/>
</dbReference>
<keyword evidence="3" id="KW-0731">Sigma factor</keyword>
<evidence type="ECO:0000256" key="6">
    <source>
        <dbReference type="SAM" id="MobiDB-lite"/>
    </source>
</evidence>
<comment type="similarity">
    <text evidence="1">Belongs to the sigma-70 factor family. ECF subfamily.</text>
</comment>
<dbReference type="InterPro" id="IPR039425">
    <property type="entry name" value="RNA_pol_sigma-70-like"/>
</dbReference>
<feature type="domain" description="RNA polymerase sigma-70 region 2" evidence="7">
    <location>
        <begin position="64"/>
        <end position="124"/>
    </location>
</feature>
<organism evidence="9 10">
    <name type="scientific">Actinacidiphila yanglinensis</name>
    <dbReference type="NCBI Taxonomy" id="310779"/>
    <lineage>
        <taxon>Bacteria</taxon>
        <taxon>Bacillati</taxon>
        <taxon>Actinomycetota</taxon>
        <taxon>Actinomycetes</taxon>
        <taxon>Kitasatosporales</taxon>
        <taxon>Streptomycetaceae</taxon>
        <taxon>Actinacidiphila</taxon>
    </lineage>
</organism>
<feature type="region of interest" description="Disordered" evidence="6">
    <location>
        <begin position="1"/>
        <end position="48"/>
    </location>
</feature>
<evidence type="ECO:0000259" key="7">
    <source>
        <dbReference type="Pfam" id="PF04542"/>
    </source>
</evidence>
<keyword evidence="5" id="KW-0804">Transcription</keyword>
<protein>
    <submittedName>
        <fullName evidence="9">RNA polymerase sigma-70 factor, sigma-E family</fullName>
    </submittedName>
</protein>
<keyword evidence="10" id="KW-1185">Reference proteome</keyword>
<dbReference type="InterPro" id="IPR013325">
    <property type="entry name" value="RNA_pol_sigma_r2"/>
</dbReference>
<accession>A0A1H5YSJ3</accession>
<dbReference type="NCBIfam" id="TIGR02983">
    <property type="entry name" value="SigE-fam_strep"/>
    <property type="match status" value="1"/>
</dbReference>
<dbReference type="SUPFAM" id="SSF88946">
    <property type="entry name" value="Sigma2 domain of RNA polymerase sigma factors"/>
    <property type="match status" value="1"/>
</dbReference>
<evidence type="ECO:0000256" key="1">
    <source>
        <dbReference type="ARBA" id="ARBA00010641"/>
    </source>
</evidence>
<sequence length="215" mass="23500">MPSPDAPSLGLPARSAQRPGPAAPPPSAARAGEGRRPRDPAAPAATERTGAGWDFDSYAAARWPTLVHTAYLLTGDRHEAEDVVQATLAKVYLAWNRISRLDEPDAYVHRALVNNNLSRFRKRRVVQLLTSVIPDRPREPPQDQVEERALLVSALATLPPRQRAAVVLRYWEDLSEHQVAEILGCSTGNVKSQASRGLRKLREHPALAALAHGEG</sequence>
<dbReference type="AlphaFoldDB" id="A0A1H5YSJ3"/>
<dbReference type="GO" id="GO:0006352">
    <property type="term" value="P:DNA-templated transcription initiation"/>
    <property type="evidence" value="ECO:0007669"/>
    <property type="project" value="InterPro"/>
</dbReference>
<evidence type="ECO:0000256" key="4">
    <source>
        <dbReference type="ARBA" id="ARBA00023125"/>
    </source>
</evidence>
<dbReference type="InterPro" id="IPR007627">
    <property type="entry name" value="RNA_pol_sigma70_r2"/>
</dbReference>
<gene>
    <name evidence="9" type="ORF">SAMN05216223_104124</name>
</gene>
<dbReference type="EMBL" id="FNVU01000004">
    <property type="protein sequence ID" value="SEG26974.1"/>
    <property type="molecule type" value="Genomic_DNA"/>
</dbReference>
<proteinExistence type="inferred from homology"/>
<dbReference type="Gene3D" id="1.10.10.10">
    <property type="entry name" value="Winged helix-like DNA-binding domain superfamily/Winged helix DNA-binding domain"/>
    <property type="match status" value="1"/>
</dbReference>
<dbReference type="InterPro" id="IPR036388">
    <property type="entry name" value="WH-like_DNA-bd_sf"/>
</dbReference>
<feature type="domain" description="RNA polymerase sigma factor 70 region 4 type 2" evidence="8">
    <location>
        <begin position="150"/>
        <end position="201"/>
    </location>
</feature>
<dbReference type="Proteomes" id="UP000236754">
    <property type="component" value="Unassembled WGS sequence"/>
</dbReference>
<evidence type="ECO:0000256" key="5">
    <source>
        <dbReference type="ARBA" id="ARBA00023163"/>
    </source>
</evidence>
<dbReference type="GO" id="GO:0003677">
    <property type="term" value="F:DNA binding"/>
    <property type="evidence" value="ECO:0007669"/>
    <property type="project" value="UniProtKB-KW"/>
</dbReference>
<dbReference type="InterPro" id="IPR013249">
    <property type="entry name" value="RNA_pol_sigma70_r4_t2"/>
</dbReference>
<dbReference type="Pfam" id="PF08281">
    <property type="entry name" value="Sigma70_r4_2"/>
    <property type="match status" value="1"/>
</dbReference>
<dbReference type="InterPro" id="IPR014284">
    <property type="entry name" value="RNA_pol_sigma-70_dom"/>
</dbReference>
<name>A0A1H5YSJ3_9ACTN</name>
<dbReference type="InterPro" id="IPR014325">
    <property type="entry name" value="RNA_pol_sigma-E_actinobac"/>
</dbReference>
<evidence type="ECO:0000256" key="3">
    <source>
        <dbReference type="ARBA" id="ARBA00023082"/>
    </source>
</evidence>